<feature type="transmembrane region" description="Helical" evidence="1">
    <location>
        <begin position="366"/>
        <end position="387"/>
    </location>
</feature>
<name>A0A9X9T961_METOG</name>
<evidence type="ECO:0000313" key="4">
    <source>
        <dbReference type="EMBL" id="WAI02335.1"/>
    </source>
</evidence>
<dbReference type="Proteomes" id="UP001163096">
    <property type="component" value="Chromosome"/>
</dbReference>
<dbReference type="KEGG" id="mou:OU421_05540"/>
<dbReference type="Pfam" id="PF07664">
    <property type="entry name" value="FeoB_C"/>
    <property type="match status" value="1"/>
</dbReference>
<feature type="transmembrane region" description="Helical" evidence="1">
    <location>
        <begin position="211"/>
        <end position="231"/>
    </location>
</feature>
<protein>
    <submittedName>
        <fullName evidence="4">Ferrous iron transporter B</fullName>
    </submittedName>
</protein>
<dbReference type="Pfam" id="PF07670">
    <property type="entry name" value="Gate"/>
    <property type="match status" value="2"/>
</dbReference>
<dbReference type="RefSeq" id="WP_268187613.1">
    <property type="nucleotide sequence ID" value="NZ_CP113361.1"/>
</dbReference>
<dbReference type="InterPro" id="IPR011640">
    <property type="entry name" value="Fe2_transport_prot_B_C"/>
</dbReference>
<evidence type="ECO:0000259" key="2">
    <source>
        <dbReference type="Pfam" id="PF07664"/>
    </source>
</evidence>
<dbReference type="PANTHER" id="PTHR43185">
    <property type="entry name" value="FERROUS IRON TRANSPORT PROTEIN B"/>
    <property type="match status" value="1"/>
</dbReference>
<keyword evidence="1" id="KW-0812">Transmembrane</keyword>
<evidence type="ECO:0000256" key="1">
    <source>
        <dbReference type="SAM" id="Phobius"/>
    </source>
</evidence>
<dbReference type="GO" id="GO:0015093">
    <property type="term" value="F:ferrous iron transmembrane transporter activity"/>
    <property type="evidence" value="ECO:0007669"/>
    <property type="project" value="TreeGrafter"/>
</dbReference>
<evidence type="ECO:0000313" key="5">
    <source>
        <dbReference type="Proteomes" id="UP001163096"/>
    </source>
</evidence>
<reference evidence="4" key="1">
    <citation type="submission" date="2022-11" db="EMBL/GenBank/DDBJ databases">
        <title>Complete genome sequence of Methanogenium organophilum DSM 3596.</title>
        <authorList>
            <person name="Chen S.-C."/>
            <person name="Lai S.-J."/>
            <person name="You Y.-T."/>
        </authorList>
    </citation>
    <scope>NUCLEOTIDE SEQUENCE</scope>
    <source>
        <strain evidence="4">DSM 3596</strain>
    </source>
</reference>
<feature type="transmembrane region" description="Helical" evidence="1">
    <location>
        <begin position="136"/>
        <end position="157"/>
    </location>
</feature>
<sequence length="422" mass="45954">MTPSAAVVAAADAGGADVMVFSSDARWEMVDAITRQTVTYGTYKQTLGDVLGDLTVKPLTGIPVAVAALYAFWSVFTSFAGTLVTDGFMVKFFDGFWLPWMQSVWPDPESWLYFLFVGNPAADTCFEAFGMLTSGLFVSIGVVLPAVLVFYLMMTILEDSGYLPRLAVLMDSVLHRIGLHGYAIVPIILGLGCNVPAVTATRILETKKQRFIMMTLLALFIPCGAQLGIMMSVLPDLVGVVMLCLIVGFGIFGFVLHTVIPGENPEILVDVPRYHWPVKEYVAKKLWNRTKGFLKEAVPFVLFGILVVNLLYLGGVIQGLANLLEPVFVTWFGVPKETVGPLIAAFLRKDLAIAQLSTIPMTTYQMVASVVLVTIYFPCVATFVVMLREGWKELLAAIAVLFVVVFIYGGIIHGIGILLGVA</sequence>
<feature type="transmembrane region" description="Helical" evidence="1">
    <location>
        <begin position="297"/>
        <end position="321"/>
    </location>
</feature>
<feature type="transmembrane region" description="Helical" evidence="1">
    <location>
        <begin position="177"/>
        <end position="199"/>
    </location>
</feature>
<dbReference type="EMBL" id="CP113361">
    <property type="protein sequence ID" value="WAI02335.1"/>
    <property type="molecule type" value="Genomic_DNA"/>
</dbReference>
<dbReference type="PANTHER" id="PTHR43185:SF1">
    <property type="entry name" value="FE(2+) TRANSPORTER FEOB"/>
    <property type="match status" value="1"/>
</dbReference>
<feature type="transmembrane region" description="Helical" evidence="1">
    <location>
        <begin position="67"/>
        <end position="90"/>
    </location>
</feature>
<accession>A0A9X9T961</accession>
<evidence type="ECO:0000259" key="3">
    <source>
        <dbReference type="Pfam" id="PF07670"/>
    </source>
</evidence>
<dbReference type="InterPro" id="IPR050860">
    <property type="entry name" value="FeoB_GTPase"/>
</dbReference>
<keyword evidence="1" id="KW-0472">Membrane</keyword>
<dbReference type="InterPro" id="IPR011642">
    <property type="entry name" value="Gate_dom"/>
</dbReference>
<feature type="domain" description="Nucleoside transporter/FeoB GTPase Gate" evidence="3">
    <location>
        <begin position="295"/>
        <end position="389"/>
    </location>
</feature>
<dbReference type="AlphaFoldDB" id="A0A9X9T961"/>
<keyword evidence="1" id="KW-1133">Transmembrane helix</keyword>
<feature type="transmembrane region" description="Helical" evidence="1">
    <location>
        <begin position="237"/>
        <end position="256"/>
    </location>
</feature>
<feature type="transmembrane region" description="Helical" evidence="1">
    <location>
        <begin position="394"/>
        <end position="419"/>
    </location>
</feature>
<organism evidence="4 5">
    <name type="scientific">Methanogenium organophilum</name>
    <dbReference type="NCBI Taxonomy" id="2199"/>
    <lineage>
        <taxon>Archaea</taxon>
        <taxon>Methanobacteriati</taxon>
        <taxon>Methanobacteriota</taxon>
        <taxon>Stenosarchaea group</taxon>
        <taxon>Methanomicrobia</taxon>
        <taxon>Methanomicrobiales</taxon>
        <taxon>Methanomicrobiaceae</taxon>
        <taxon>Methanogenium</taxon>
    </lineage>
</organism>
<feature type="domain" description="Ferrous iron transport protein B C-terminal" evidence="2">
    <location>
        <begin position="241"/>
        <end position="289"/>
    </location>
</feature>
<dbReference type="GeneID" id="76834544"/>
<gene>
    <name evidence="4" type="ORF">OU421_05540</name>
</gene>
<proteinExistence type="predicted"/>
<feature type="domain" description="Nucleoside transporter/FeoB GTPase Gate" evidence="3">
    <location>
        <begin position="142"/>
        <end position="233"/>
    </location>
</feature>
<dbReference type="GO" id="GO:0005886">
    <property type="term" value="C:plasma membrane"/>
    <property type="evidence" value="ECO:0007669"/>
    <property type="project" value="TreeGrafter"/>
</dbReference>
<keyword evidence="5" id="KW-1185">Reference proteome</keyword>